<evidence type="ECO:0000256" key="2">
    <source>
        <dbReference type="SAM" id="Phobius"/>
    </source>
</evidence>
<keyword evidence="2" id="KW-1133">Transmembrane helix</keyword>
<feature type="signal peptide" evidence="3">
    <location>
        <begin position="1"/>
        <end position="20"/>
    </location>
</feature>
<keyword evidence="5" id="KW-1185">Reference proteome</keyword>
<reference evidence="4" key="1">
    <citation type="journal article" date="2021" name="Genome Biol. Evol.">
        <title>A High-Quality Reference Genome for a Parasitic Bivalve with Doubly Uniparental Inheritance (Bivalvia: Unionida).</title>
        <authorList>
            <person name="Smith C.H."/>
        </authorList>
    </citation>
    <scope>NUCLEOTIDE SEQUENCE</scope>
    <source>
        <strain evidence="4">CHS0354</strain>
    </source>
</reference>
<feature type="compositionally biased region" description="Polar residues" evidence="1">
    <location>
        <begin position="460"/>
        <end position="481"/>
    </location>
</feature>
<feature type="compositionally biased region" description="Basic and acidic residues" evidence="1">
    <location>
        <begin position="418"/>
        <end position="432"/>
    </location>
</feature>
<dbReference type="AlphaFoldDB" id="A0AAE0SFW4"/>
<keyword evidence="2" id="KW-0472">Membrane</keyword>
<feature type="compositionally biased region" description="Basic and acidic residues" evidence="1">
    <location>
        <begin position="440"/>
        <end position="459"/>
    </location>
</feature>
<gene>
    <name evidence="4" type="ORF">CHS0354_034514</name>
</gene>
<feature type="compositionally biased region" description="Basic and acidic residues" evidence="1">
    <location>
        <begin position="234"/>
        <end position="255"/>
    </location>
</feature>
<accession>A0AAE0SFW4</accession>
<protein>
    <submittedName>
        <fullName evidence="4">Uncharacterized protein</fullName>
    </submittedName>
</protein>
<feature type="chain" id="PRO_5041956937" evidence="3">
    <location>
        <begin position="21"/>
        <end position="595"/>
    </location>
</feature>
<feature type="region of interest" description="Disordered" evidence="1">
    <location>
        <begin position="82"/>
        <end position="101"/>
    </location>
</feature>
<evidence type="ECO:0000256" key="1">
    <source>
        <dbReference type="SAM" id="MobiDB-lite"/>
    </source>
</evidence>
<reference evidence="4" key="2">
    <citation type="journal article" date="2021" name="Genome Biol. Evol.">
        <title>Developing a high-quality reference genome for a parasitic bivalve with doubly uniparental inheritance (Bivalvia: Unionida).</title>
        <authorList>
            <person name="Smith C.H."/>
        </authorList>
    </citation>
    <scope>NUCLEOTIDE SEQUENCE</scope>
    <source>
        <strain evidence="4">CHS0354</strain>
        <tissue evidence="4">Mantle</tissue>
    </source>
</reference>
<feature type="transmembrane region" description="Helical" evidence="2">
    <location>
        <begin position="174"/>
        <end position="199"/>
    </location>
</feature>
<keyword evidence="2" id="KW-0812">Transmembrane</keyword>
<feature type="compositionally biased region" description="Low complexity" evidence="1">
    <location>
        <begin position="401"/>
        <end position="414"/>
    </location>
</feature>
<evidence type="ECO:0000313" key="4">
    <source>
        <dbReference type="EMBL" id="KAK3590943.1"/>
    </source>
</evidence>
<feature type="region of interest" description="Disordered" evidence="1">
    <location>
        <begin position="397"/>
        <end position="537"/>
    </location>
</feature>
<feature type="region of interest" description="Disordered" evidence="1">
    <location>
        <begin position="207"/>
        <end position="261"/>
    </location>
</feature>
<feature type="compositionally biased region" description="Polar residues" evidence="1">
    <location>
        <begin position="220"/>
        <end position="233"/>
    </location>
</feature>
<feature type="region of interest" description="Disordered" evidence="1">
    <location>
        <begin position="273"/>
        <end position="293"/>
    </location>
</feature>
<name>A0AAE0SFW4_9BIVA</name>
<feature type="region of interest" description="Disordered" evidence="1">
    <location>
        <begin position="552"/>
        <end position="595"/>
    </location>
</feature>
<sequence length="595" mass="66227">MKQQICIFLSLCVCACVCLPVDKWKVQWIVDSEKGKGTRQQKEERTNTKVGVVFPLKPLAADSDSDPSYAVFIPEQYYSPSPFTSPGDATSPELRQQPDSKHLQQVSIKSTEGEIYSLIQGVTEDSSILKDLTHRYNNTVQQGRKGGIYAFNDQINFAELKSEPKSLTEQPSEMIVVSIATAVAALFSLSVMAALFGCCCRKKRQTNKSDSRDSLKESSESATSPSTVNVKQEPSTDRDNNAVRNDSEPKIKQNGDGDDTVLSVKDKIKAFESQKKSIPVAQMTESPRQPKKRPLSEAFKHFETTGILIGMGKSPKTGVEVRGETTEHEGEEIPGTDHTHIPAITEVSPAPPSAICNREEEDDIPEINNPDVVIATDDDEDNDDEFAAIERETEVLKSFRRAAPPRNRNPASRASRQRLQDELRPQKKDSPAKEPLSLDSKSEKIYSVENRLTPDRLTKENSANNKTDVSRMTSPGSNSQYRLAATVGTSKEDNRTSKSASGSVENVFYLIDPTVKSKSVGDVQKSPSVDKVKKLHEDRDLKYSQELTQALRNKMQKDKEYSAEQIQDDELSTMKRDRTQSDPSRQSKTLMQTKV</sequence>
<dbReference type="Proteomes" id="UP001195483">
    <property type="component" value="Unassembled WGS sequence"/>
</dbReference>
<dbReference type="EMBL" id="JAEAOA010002031">
    <property type="protein sequence ID" value="KAK3590943.1"/>
    <property type="molecule type" value="Genomic_DNA"/>
</dbReference>
<proteinExistence type="predicted"/>
<feature type="region of interest" description="Disordered" evidence="1">
    <location>
        <begin position="326"/>
        <end position="349"/>
    </location>
</feature>
<evidence type="ECO:0000313" key="5">
    <source>
        <dbReference type="Proteomes" id="UP001195483"/>
    </source>
</evidence>
<feature type="compositionally biased region" description="Basic and acidic residues" evidence="1">
    <location>
        <begin position="207"/>
        <end position="219"/>
    </location>
</feature>
<organism evidence="4 5">
    <name type="scientific">Potamilus streckersoni</name>
    <dbReference type="NCBI Taxonomy" id="2493646"/>
    <lineage>
        <taxon>Eukaryota</taxon>
        <taxon>Metazoa</taxon>
        <taxon>Spiralia</taxon>
        <taxon>Lophotrochozoa</taxon>
        <taxon>Mollusca</taxon>
        <taxon>Bivalvia</taxon>
        <taxon>Autobranchia</taxon>
        <taxon>Heteroconchia</taxon>
        <taxon>Palaeoheterodonta</taxon>
        <taxon>Unionida</taxon>
        <taxon>Unionoidea</taxon>
        <taxon>Unionidae</taxon>
        <taxon>Ambleminae</taxon>
        <taxon>Lampsilini</taxon>
        <taxon>Potamilus</taxon>
    </lineage>
</organism>
<feature type="compositionally biased region" description="Polar residues" evidence="1">
    <location>
        <begin position="581"/>
        <end position="595"/>
    </location>
</feature>
<reference evidence="4" key="3">
    <citation type="submission" date="2023-05" db="EMBL/GenBank/DDBJ databases">
        <authorList>
            <person name="Smith C.H."/>
        </authorList>
    </citation>
    <scope>NUCLEOTIDE SEQUENCE</scope>
    <source>
        <strain evidence="4">CHS0354</strain>
        <tissue evidence="4">Mantle</tissue>
    </source>
</reference>
<keyword evidence="3" id="KW-0732">Signal</keyword>
<evidence type="ECO:0000256" key="3">
    <source>
        <dbReference type="SAM" id="SignalP"/>
    </source>
</evidence>
<feature type="compositionally biased region" description="Basic and acidic residues" evidence="1">
    <location>
        <begin position="528"/>
        <end position="537"/>
    </location>
</feature>
<comment type="caution">
    <text evidence="4">The sequence shown here is derived from an EMBL/GenBank/DDBJ whole genome shotgun (WGS) entry which is preliminary data.</text>
</comment>